<organism evidence="1 2">
    <name type="scientific">Allacma fusca</name>
    <dbReference type="NCBI Taxonomy" id="39272"/>
    <lineage>
        <taxon>Eukaryota</taxon>
        <taxon>Metazoa</taxon>
        <taxon>Ecdysozoa</taxon>
        <taxon>Arthropoda</taxon>
        <taxon>Hexapoda</taxon>
        <taxon>Collembola</taxon>
        <taxon>Symphypleona</taxon>
        <taxon>Sminthuridae</taxon>
        <taxon>Allacma</taxon>
    </lineage>
</organism>
<dbReference type="AlphaFoldDB" id="A0A8J2J3E9"/>
<evidence type="ECO:0000313" key="2">
    <source>
        <dbReference type="Proteomes" id="UP000708208"/>
    </source>
</evidence>
<keyword evidence="2" id="KW-1185">Reference proteome</keyword>
<reference evidence="1" key="1">
    <citation type="submission" date="2021-06" db="EMBL/GenBank/DDBJ databases">
        <authorList>
            <person name="Hodson N. C."/>
            <person name="Mongue J. A."/>
            <person name="Jaron S. K."/>
        </authorList>
    </citation>
    <scope>NUCLEOTIDE SEQUENCE</scope>
</reference>
<accession>A0A8J2J3E9</accession>
<dbReference type="EMBL" id="CAJVCH010006141">
    <property type="protein sequence ID" value="CAG7659285.1"/>
    <property type="molecule type" value="Genomic_DNA"/>
</dbReference>
<evidence type="ECO:0000313" key="1">
    <source>
        <dbReference type="EMBL" id="CAG7659285.1"/>
    </source>
</evidence>
<comment type="caution">
    <text evidence="1">The sequence shown here is derived from an EMBL/GenBank/DDBJ whole genome shotgun (WGS) entry which is preliminary data.</text>
</comment>
<sequence length="91" mass="10419">CAQIPTVLNKETGQISLETYKVVACSENLNPYFCVEGPANPNFGQGFFTTNEQRHTMVVKSKFKFGKELFMHLVLVPSYFKDWTPVSQFTY</sequence>
<dbReference type="Proteomes" id="UP000708208">
    <property type="component" value="Unassembled WGS sequence"/>
</dbReference>
<name>A0A8J2J3E9_9HEXA</name>
<protein>
    <submittedName>
        <fullName evidence="1">Uncharacterized protein</fullName>
    </submittedName>
</protein>
<proteinExistence type="predicted"/>
<gene>
    <name evidence="1" type="ORF">AFUS01_LOCUS1112</name>
</gene>
<feature type="non-terminal residue" evidence="1">
    <location>
        <position position="91"/>
    </location>
</feature>
<feature type="non-terminal residue" evidence="1">
    <location>
        <position position="1"/>
    </location>
</feature>